<feature type="signal peptide" evidence="1">
    <location>
        <begin position="1"/>
        <end position="19"/>
    </location>
</feature>
<evidence type="ECO:0000256" key="1">
    <source>
        <dbReference type="SAM" id="SignalP"/>
    </source>
</evidence>
<evidence type="ECO:0008006" key="4">
    <source>
        <dbReference type="Google" id="ProtNLM"/>
    </source>
</evidence>
<organism evidence="2 3">
    <name type="scientific">Cucumis sativus</name>
    <name type="common">Cucumber</name>
    <dbReference type="NCBI Taxonomy" id="3659"/>
    <lineage>
        <taxon>Eukaryota</taxon>
        <taxon>Viridiplantae</taxon>
        <taxon>Streptophyta</taxon>
        <taxon>Embryophyta</taxon>
        <taxon>Tracheophyta</taxon>
        <taxon>Spermatophyta</taxon>
        <taxon>Magnoliopsida</taxon>
        <taxon>eudicotyledons</taxon>
        <taxon>Gunneridae</taxon>
        <taxon>Pentapetalae</taxon>
        <taxon>rosids</taxon>
        <taxon>fabids</taxon>
        <taxon>Cucurbitales</taxon>
        <taxon>Cucurbitaceae</taxon>
        <taxon>Benincaseae</taxon>
        <taxon>Cucumis</taxon>
    </lineage>
</organism>
<dbReference type="Proteomes" id="UP000029981">
    <property type="component" value="Chromosome 3"/>
</dbReference>
<protein>
    <recommendedName>
        <fullName evidence="4">RNase H type-1 domain-containing protein</fullName>
    </recommendedName>
</protein>
<evidence type="ECO:0000313" key="2">
    <source>
        <dbReference type="EMBL" id="KGN57217.1"/>
    </source>
</evidence>
<feature type="chain" id="PRO_5001965857" description="RNase H type-1 domain-containing protein" evidence="1">
    <location>
        <begin position="20"/>
        <end position="138"/>
    </location>
</feature>
<proteinExistence type="predicted"/>
<dbReference type="Gramene" id="KGN57217">
    <property type="protein sequence ID" value="KGN57217"/>
    <property type="gene ID" value="Csa_3G171740"/>
</dbReference>
<dbReference type="EMBL" id="CM002924">
    <property type="protein sequence ID" value="KGN57217.1"/>
    <property type="molecule type" value="Genomic_DNA"/>
</dbReference>
<reference evidence="2 3" key="1">
    <citation type="journal article" date="2009" name="Nat. Genet.">
        <title>The genome of the cucumber, Cucumis sativus L.</title>
        <authorList>
            <person name="Huang S."/>
            <person name="Li R."/>
            <person name="Zhang Z."/>
            <person name="Li L."/>
            <person name="Gu X."/>
            <person name="Fan W."/>
            <person name="Lucas W.J."/>
            <person name="Wang X."/>
            <person name="Xie B."/>
            <person name="Ni P."/>
            <person name="Ren Y."/>
            <person name="Zhu H."/>
            <person name="Li J."/>
            <person name="Lin K."/>
            <person name="Jin W."/>
            <person name="Fei Z."/>
            <person name="Li G."/>
            <person name="Staub J."/>
            <person name="Kilian A."/>
            <person name="van der Vossen E.A."/>
            <person name="Wu Y."/>
            <person name="Guo J."/>
            <person name="He J."/>
            <person name="Jia Z."/>
            <person name="Ren Y."/>
            <person name="Tian G."/>
            <person name="Lu Y."/>
            <person name="Ruan J."/>
            <person name="Qian W."/>
            <person name="Wang M."/>
            <person name="Huang Q."/>
            <person name="Li B."/>
            <person name="Xuan Z."/>
            <person name="Cao J."/>
            <person name="Asan"/>
            <person name="Wu Z."/>
            <person name="Zhang J."/>
            <person name="Cai Q."/>
            <person name="Bai Y."/>
            <person name="Zhao B."/>
            <person name="Han Y."/>
            <person name="Li Y."/>
            <person name="Li X."/>
            <person name="Wang S."/>
            <person name="Shi Q."/>
            <person name="Liu S."/>
            <person name="Cho W.K."/>
            <person name="Kim J.Y."/>
            <person name="Xu Y."/>
            <person name="Heller-Uszynska K."/>
            <person name="Miao H."/>
            <person name="Cheng Z."/>
            <person name="Zhang S."/>
            <person name="Wu J."/>
            <person name="Yang Y."/>
            <person name="Kang H."/>
            <person name="Li M."/>
            <person name="Liang H."/>
            <person name="Ren X."/>
            <person name="Shi Z."/>
            <person name="Wen M."/>
            <person name="Jian M."/>
            <person name="Yang H."/>
            <person name="Zhang G."/>
            <person name="Yang Z."/>
            <person name="Chen R."/>
            <person name="Liu S."/>
            <person name="Li J."/>
            <person name="Ma L."/>
            <person name="Liu H."/>
            <person name="Zhou Y."/>
            <person name="Zhao J."/>
            <person name="Fang X."/>
            <person name="Li G."/>
            <person name="Fang L."/>
            <person name="Li Y."/>
            <person name="Liu D."/>
            <person name="Zheng H."/>
            <person name="Zhang Y."/>
            <person name="Qin N."/>
            <person name="Li Z."/>
            <person name="Yang G."/>
            <person name="Yang S."/>
            <person name="Bolund L."/>
            <person name="Kristiansen K."/>
            <person name="Zheng H."/>
            <person name="Li S."/>
            <person name="Zhang X."/>
            <person name="Yang H."/>
            <person name="Wang J."/>
            <person name="Sun R."/>
            <person name="Zhang B."/>
            <person name="Jiang S."/>
            <person name="Wang J."/>
            <person name="Du Y."/>
            <person name="Li S."/>
        </authorList>
    </citation>
    <scope>NUCLEOTIDE SEQUENCE [LARGE SCALE GENOMIC DNA]</scope>
    <source>
        <strain evidence="3">cv. 9930</strain>
    </source>
</reference>
<sequence length="138" mass="15364">MGFSIILMKLLGMERLVSSSRTHELDPCSSDQIDVEGCLKINVDAACSPFKDGMGMWTIIRNHNGDGVAAATEFRHGCYVGEGGEIFAFLYSLWFAFGEGDGPRGVSYHNPFHFLPKSRLGLVKFFPHRKFTNNNTNI</sequence>
<gene>
    <name evidence="2" type="ORF">Csa_3G171740</name>
</gene>
<reference evidence="2 3" key="4">
    <citation type="journal article" date="2011" name="BMC Genomics">
        <title>RNA-Seq improves annotation of protein-coding genes in the cucumber genome.</title>
        <authorList>
            <person name="Li Z."/>
            <person name="Zhang Z."/>
            <person name="Yan P."/>
            <person name="Huang S."/>
            <person name="Fei Z."/>
            <person name="Lin K."/>
        </authorList>
    </citation>
    <scope>NUCLEOTIDE SEQUENCE [LARGE SCALE GENOMIC DNA]</scope>
    <source>
        <strain evidence="3">cv. 9930</strain>
    </source>
</reference>
<keyword evidence="3" id="KW-1185">Reference proteome</keyword>
<evidence type="ECO:0000313" key="3">
    <source>
        <dbReference type="Proteomes" id="UP000029981"/>
    </source>
</evidence>
<name>A0A0A0L999_CUCSA</name>
<keyword evidence="1" id="KW-0732">Signal</keyword>
<reference evidence="2 3" key="3">
    <citation type="journal article" date="2010" name="BMC Genomics">
        <title>Transcriptome sequencing and comparative analysis of cucumber flowers with different sex types.</title>
        <authorList>
            <person name="Guo S."/>
            <person name="Zheng Y."/>
            <person name="Joung J.G."/>
            <person name="Liu S."/>
            <person name="Zhang Z."/>
            <person name="Crasta O.R."/>
            <person name="Sobral B.W."/>
            <person name="Xu Y."/>
            <person name="Huang S."/>
            <person name="Fei Z."/>
        </authorList>
    </citation>
    <scope>NUCLEOTIDE SEQUENCE [LARGE SCALE GENOMIC DNA]</scope>
    <source>
        <strain evidence="3">cv. 9930</strain>
    </source>
</reference>
<accession>A0A0A0L999</accession>
<reference evidence="2 3" key="2">
    <citation type="journal article" date="2009" name="PLoS ONE">
        <title>An integrated genetic and cytogenetic map of the cucumber genome.</title>
        <authorList>
            <person name="Ren Y."/>
            <person name="Zhang Z."/>
            <person name="Liu J."/>
            <person name="Staub J.E."/>
            <person name="Han Y."/>
            <person name="Cheng Z."/>
            <person name="Li X."/>
            <person name="Lu J."/>
            <person name="Miao H."/>
            <person name="Kang H."/>
            <person name="Xie B."/>
            <person name="Gu X."/>
            <person name="Wang X."/>
            <person name="Du Y."/>
            <person name="Jin W."/>
            <person name="Huang S."/>
        </authorList>
    </citation>
    <scope>NUCLEOTIDE SEQUENCE [LARGE SCALE GENOMIC DNA]</scope>
    <source>
        <strain evidence="3">cv. 9930</strain>
    </source>
</reference>
<dbReference type="AlphaFoldDB" id="A0A0A0L999"/>